<accession>A0ABV6GTM9</accession>
<keyword evidence="6" id="KW-0443">Lipid metabolism</keyword>
<keyword evidence="6" id="KW-0808">Transferase</keyword>
<organism evidence="7 8">
    <name type="scientific">Geobacillus jurassicus</name>
    <dbReference type="NCBI Taxonomy" id="235932"/>
    <lineage>
        <taxon>Bacteria</taxon>
        <taxon>Bacillati</taxon>
        <taxon>Bacillota</taxon>
        <taxon>Bacilli</taxon>
        <taxon>Bacillales</taxon>
        <taxon>Anoxybacillaceae</taxon>
        <taxon>Geobacillus</taxon>
    </lineage>
</organism>
<comment type="similarity">
    <text evidence="6">Belongs to the LPG synthase family.</text>
</comment>
<evidence type="ECO:0000256" key="5">
    <source>
        <dbReference type="ARBA" id="ARBA00023136"/>
    </source>
</evidence>
<comment type="caution">
    <text evidence="6">Lacks conserved residue(s) required for the propagation of feature annotation.</text>
</comment>
<comment type="catalytic activity">
    <reaction evidence="6">
        <text>L-lysyl-tRNA(Lys) + a 1,2-diacyl-sn-glycero-3-phospho-(1'-sn-glycerol) = a 1,2-diacyl-sn-glycero-3-phospho-1'-(3'-O-L-lysyl)-sn-glycerol + tRNA(Lys)</text>
        <dbReference type="Rhea" id="RHEA:10668"/>
        <dbReference type="Rhea" id="RHEA-COMP:9696"/>
        <dbReference type="Rhea" id="RHEA-COMP:9697"/>
        <dbReference type="ChEBI" id="CHEBI:64716"/>
        <dbReference type="ChEBI" id="CHEBI:75792"/>
        <dbReference type="ChEBI" id="CHEBI:78442"/>
        <dbReference type="ChEBI" id="CHEBI:78529"/>
        <dbReference type="EC" id="2.3.2.3"/>
    </reaction>
</comment>
<comment type="caution">
    <text evidence="7">The sequence shown here is derived from an EMBL/GenBank/DDBJ whole genome shotgun (WGS) entry which is preliminary data.</text>
</comment>
<evidence type="ECO:0000256" key="3">
    <source>
        <dbReference type="ARBA" id="ARBA00022692"/>
    </source>
</evidence>
<reference evidence="7 8" key="1">
    <citation type="submission" date="2024-09" db="EMBL/GenBank/DDBJ databases">
        <authorList>
            <person name="Sun Q."/>
            <person name="Mori K."/>
        </authorList>
    </citation>
    <scope>NUCLEOTIDE SEQUENCE [LARGE SCALE GENOMIC DNA]</scope>
    <source>
        <strain evidence="7 8">CCM 7224</strain>
    </source>
</reference>
<dbReference type="Pfam" id="PF03706">
    <property type="entry name" value="LPG_synthase_TM"/>
    <property type="match status" value="1"/>
</dbReference>
<evidence type="ECO:0000256" key="2">
    <source>
        <dbReference type="ARBA" id="ARBA00022475"/>
    </source>
</evidence>
<name>A0ABV6GTM9_9BACL</name>
<keyword evidence="6" id="KW-0046">Antibiotic resistance</keyword>
<proteinExistence type="inferred from homology"/>
<evidence type="ECO:0000313" key="8">
    <source>
        <dbReference type="Proteomes" id="UP001589785"/>
    </source>
</evidence>
<evidence type="ECO:0000313" key="7">
    <source>
        <dbReference type="EMBL" id="MFC0297690.1"/>
    </source>
</evidence>
<keyword evidence="8" id="KW-1185">Reference proteome</keyword>
<evidence type="ECO:0000256" key="1">
    <source>
        <dbReference type="ARBA" id="ARBA00004651"/>
    </source>
</evidence>
<dbReference type="InterPro" id="IPR022791">
    <property type="entry name" value="L-PG_synthase/AglD"/>
</dbReference>
<gene>
    <name evidence="6" type="primary">mprF</name>
    <name evidence="7" type="ORF">ACFFHQ_09655</name>
</gene>
<dbReference type="RefSeq" id="WP_245629381.1">
    <property type="nucleotide sequence ID" value="NZ_JBHLVN010000047.1"/>
</dbReference>
<protein>
    <recommendedName>
        <fullName evidence="6">Phosphatidylglycerol lysyltransferase</fullName>
        <ecNumber evidence="6">2.3.2.3</ecNumber>
    </recommendedName>
    <alternativeName>
        <fullName evidence="6">Lysylphosphatidylglycerol synthase</fullName>
    </alternativeName>
</protein>
<keyword evidence="4 6" id="KW-1133">Transmembrane helix</keyword>
<dbReference type="Proteomes" id="UP001589785">
    <property type="component" value="Unassembled WGS sequence"/>
</dbReference>
<comment type="subcellular location">
    <subcellularLocation>
        <location evidence="1 6">Cell membrane</location>
        <topology evidence="1 6">Multi-pass membrane protein</topology>
    </subcellularLocation>
</comment>
<dbReference type="EC" id="2.3.2.3" evidence="6"/>
<keyword evidence="2" id="KW-1003">Cell membrane</keyword>
<comment type="function">
    <text evidence="6">Catalyzes the transfer of a lysyl group from L-lysyl-tRNA(Lys) to membrane-bound phosphatidylglycerol (PG), which produces lysylphosphatidylglycerol (LPG), a major component of the bacterial membrane with a positive net charge. LPG synthesis contributes to bacterial virulence as it is involved in the resistance mechanism against cationic antimicrobial peptides (CAMP) produces by the host's immune system (defensins, cathelicidins) and by the competing microorganisms.</text>
</comment>
<sequence length="108" mass="11655">MCEAVVIGAIARAVDMPLSFWQAVWVNSATVSGQVAQVAPGGLGTYESVMAFALAQLETPWGTAYTAAVLTHAFKFLFSYAAGALVLVFSPSDWRAVRSIWKKGREKR</sequence>
<keyword evidence="5 6" id="KW-0472">Membrane</keyword>
<dbReference type="EMBL" id="JBHLVN010000047">
    <property type="protein sequence ID" value="MFC0297690.1"/>
    <property type="molecule type" value="Genomic_DNA"/>
</dbReference>
<feature type="transmembrane region" description="Helical" evidence="6">
    <location>
        <begin position="64"/>
        <end position="89"/>
    </location>
</feature>
<evidence type="ECO:0000256" key="6">
    <source>
        <dbReference type="RuleBase" id="RU363042"/>
    </source>
</evidence>
<keyword evidence="3 6" id="KW-0812">Transmembrane</keyword>
<evidence type="ECO:0000256" key="4">
    <source>
        <dbReference type="ARBA" id="ARBA00022989"/>
    </source>
</evidence>